<dbReference type="Proteomes" id="UP000614741">
    <property type="component" value="Unassembled WGS sequence"/>
</dbReference>
<organism evidence="2 3">
    <name type="scientific">Cellulomonas phragmiteti</name>
    <dbReference type="NCBI Taxonomy" id="478780"/>
    <lineage>
        <taxon>Bacteria</taxon>
        <taxon>Bacillati</taxon>
        <taxon>Actinomycetota</taxon>
        <taxon>Actinomycetes</taxon>
        <taxon>Micrococcales</taxon>
        <taxon>Cellulomonadaceae</taxon>
        <taxon>Cellulomonas</taxon>
    </lineage>
</organism>
<evidence type="ECO:0000313" key="3">
    <source>
        <dbReference type="Proteomes" id="UP000614741"/>
    </source>
</evidence>
<dbReference type="RefSeq" id="WP_203675064.1">
    <property type="nucleotide sequence ID" value="NZ_BONP01000017.1"/>
</dbReference>
<protein>
    <recommendedName>
        <fullName evidence="1">Aminoglycoside phosphotransferase domain-containing protein</fullName>
    </recommendedName>
</protein>
<name>A0ABQ4DPK2_9CELL</name>
<gene>
    <name evidence="2" type="ORF">Cph01nite_26890</name>
</gene>
<dbReference type="SUPFAM" id="SSF56112">
    <property type="entry name" value="Protein kinase-like (PK-like)"/>
    <property type="match status" value="1"/>
</dbReference>
<dbReference type="Gene3D" id="3.90.1200.10">
    <property type="match status" value="1"/>
</dbReference>
<evidence type="ECO:0000313" key="2">
    <source>
        <dbReference type="EMBL" id="GIG40927.1"/>
    </source>
</evidence>
<accession>A0ABQ4DPK2</accession>
<sequence length="257" mass="28136">MVLDDRPDAAAQELEGGNVNAVVRVGDTVRRTAGPWTPAVHALLAWVRERGVTSVPAPLGLDDEGREILSWVPGEVAGWPVPDWLWTEQTRAQAGAMLRAVHDATIGFDLTGRVWRSPTHHPVEVVCLNDVAPYNMVFDGSELIGLIDVDMASPGPRAWDLAYLAYRLCGWCEDMPAPDDATPLTRVAHLLSSYGEDAAPPIEDVLSTIVTRLHDLADWTDDHARVAGRPDLHDHAAMYRRDATRLLEQQAEPGHVG</sequence>
<reference evidence="2 3" key="1">
    <citation type="submission" date="2021-01" db="EMBL/GenBank/DDBJ databases">
        <title>Whole genome shotgun sequence of Cellulomonas phragmiteti NBRC 110785.</title>
        <authorList>
            <person name="Komaki H."/>
            <person name="Tamura T."/>
        </authorList>
    </citation>
    <scope>NUCLEOTIDE SEQUENCE [LARGE SCALE GENOMIC DNA]</scope>
    <source>
        <strain evidence="2 3">NBRC 110785</strain>
    </source>
</reference>
<comment type="caution">
    <text evidence="2">The sequence shown here is derived from an EMBL/GenBank/DDBJ whole genome shotgun (WGS) entry which is preliminary data.</text>
</comment>
<dbReference type="InterPro" id="IPR011009">
    <property type="entry name" value="Kinase-like_dom_sf"/>
</dbReference>
<evidence type="ECO:0000259" key="1">
    <source>
        <dbReference type="Pfam" id="PF01636"/>
    </source>
</evidence>
<dbReference type="Pfam" id="PF01636">
    <property type="entry name" value="APH"/>
    <property type="match status" value="1"/>
</dbReference>
<dbReference type="InterPro" id="IPR002575">
    <property type="entry name" value="Aminoglycoside_PTrfase"/>
</dbReference>
<proteinExistence type="predicted"/>
<dbReference type="EMBL" id="BONP01000017">
    <property type="protein sequence ID" value="GIG40927.1"/>
    <property type="molecule type" value="Genomic_DNA"/>
</dbReference>
<feature type="domain" description="Aminoglycoside phosphotransferase" evidence="1">
    <location>
        <begin position="114"/>
        <end position="171"/>
    </location>
</feature>
<keyword evidence="3" id="KW-1185">Reference proteome</keyword>